<reference evidence="4 5" key="1">
    <citation type="submission" date="2011-09" db="EMBL/GenBank/DDBJ databases">
        <authorList>
            <person name="Pope W.H."/>
            <person name="Pedulla M.L."/>
            <person name="Ford M.E."/>
            <person name="Peebles C.L."/>
            <person name="Hatfull G.H."/>
            <person name="Hendrix R.W."/>
        </authorList>
    </citation>
    <scope>NUCLEOTIDE SEQUENCE [LARGE SCALE GENOMIC DNA]</scope>
    <source>
        <strain evidence="4">G</strain>
    </source>
</reference>
<evidence type="ECO:0000256" key="1">
    <source>
        <dbReference type="SAM" id="MobiDB-lite"/>
    </source>
</evidence>
<protein>
    <submittedName>
        <fullName evidence="4">Gp339</fullName>
    </submittedName>
</protein>
<dbReference type="Pfam" id="PF17657">
    <property type="entry name" value="DNA_pol3_finger"/>
    <property type="match status" value="1"/>
</dbReference>
<evidence type="ECO:0000313" key="4">
    <source>
        <dbReference type="EMBL" id="AEO93598.1"/>
    </source>
</evidence>
<dbReference type="GO" id="GO:0008408">
    <property type="term" value="F:3'-5' exonuclease activity"/>
    <property type="evidence" value="ECO:0007669"/>
    <property type="project" value="InterPro"/>
</dbReference>
<gene>
    <name evidence="4" type="primary">339</name>
    <name evidence="4" type="ORF">G_339</name>
</gene>
<feature type="domain" description="DNA polymerase helix-hairpin-helix motif" evidence="2">
    <location>
        <begin position="269"/>
        <end position="350"/>
    </location>
</feature>
<dbReference type="InterPro" id="IPR004805">
    <property type="entry name" value="DnaE2/DnaE/PolC"/>
</dbReference>
<dbReference type="InterPro" id="IPR040982">
    <property type="entry name" value="DNA_pol3_finger"/>
</dbReference>
<evidence type="ECO:0000259" key="3">
    <source>
        <dbReference type="Pfam" id="PF17657"/>
    </source>
</evidence>
<evidence type="ECO:0000313" key="5">
    <source>
        <dbReference type="Proteomes" id="UP000009273"/>
    </source>
</evidence>
<accession>G3MA80</accession>
<keyword evidence="5" id="KW-1185">Reference proteome</keyword>
<proteinExistence type="predicted"/>
<dbReference type="PANTHER" id="PTHR32294">
    <property type="entry name" value="DNA POLYMERASE III SUBUNIT ALPHA"/>
    <property type="match status" value="1"/>
</dbReference>
<dbReference type="EMBL" id="JN638751">
    <property type="protein sequence ID" value="AEO93598.1"/>
    <property type="molecule type" value="Genomic_DNA"/>
</dbReference>
<feature type="region of interest" description="Disordered" evidence="1">
    <location>
        <begin position="444"/>
        <end position="463"/>
    </location>
</feature>
<evidence type="ECO:0000259" key="2">
    <source>
        <dbReference type="Pfam" id="PF14579"/>
    </source>
</evidence>
<dbReference type="Pfam" id="PF14579">
    <property type="entry name" value="HHH_6"/>
    <property type="match status" value="1"/>
</dbReference>
<dbReference type="RefSeq" id="YP_009015642.1">
    <property type="nucleotide sequence ID" value="NC_023719.1"/>
</dbReference>
<dbReference type="OrthoDB" id="46at10239"/>
<dbReference type="InterPro" id="IPR029460">
    <property type="entry name" value="DNAPol_HHH"/>
</dbReference>
<dbReference type="PANTHER" id="PTHR32294:SF0">
    <property type="entry name" value="DNA POLYMERASE III SUBUNIT ALPHA"/>
    <property type="match status" value="1"/>
</dbReference>
<dbReference type="KEGG" id="vg:18563554"/>
<dbReference type="GO" id="GO:0006260">
    <property type="term" value="P:DNA replication"/>
    <property type="evidence" value="ECO:0007669"/>
    <property type="project" value="InterPro"/>
</dbReference>
<sequence length="606" mass="69172">MLGNNSYFKNKENTRNITKRVKFDILGLKNITELYEQFAIVKKIYGVDINFDNIPFDDQRTWDLISKGRTLGVFQFASPLAISVITKMKPQNIEELSAANAFIRPGASGLEEYMIAKANPLKRKKMAAELDKHLDVTYGSIVYQEQIMNLIAEVMGIDFGEADIYRRMLEDAAKGKDKAKAQLAQWKIDFTAKGLEKGYSQKLTDLLVNLLIENSGYGFNKSHAVSYSIISYWTAYMKANYPLVFYTAMLNGNVDDAENFMSEANKLDIKVLPPHVNESKLEFSIDSKGNIRAGFNAIKGVGPKAVESIMANQPFNSVDDFYERNDKAAINKGVVTALIKAGAFNDMGIKIREEDIPFELRDKFEFQSIDDEEYVVLNREQMKQWNEYLNDINSKKPVAKYLVPTQFIPGKYFDQYELVEEKDGSGIVLPEDVMQKMKISISSLPDQTKTRKKPKGSFDSANDPLKKIEPFRKPFILHSRELSQITISYLDLYLQETEDFGFSFLPHPLENHMDKIQLFDDIQDGQTMVTAGIITSIIQRKTKTNKPFYWVTIRTPRDNVRITLWDNVFAKYKEHMKKNGLLLVKGSKGFGGITPEIIRGLSFKKE</sequence>
<dbReference type="Proteomes" id="UP000009273">
    <property type="component" value="Segment"/>
</dbReference>
<name>G3MA80_9CAUD</name>
<dbReference type="CDD" id="cd04485">
    <property type="entry name" value="DnaE_OBF"/>
    <property type="match status" value="1"/>
</dbReference>
<dbReference type="GeneID" id="18563554"/>
<feature type="domain" description="DNA polymerase III alpha subunit finger" evidence="3">
    <location>
        <begin position="34"/>
        <end position="175"/>
    </location>
</feature>
<organism evidence="4 5">
    <name type="scientific">Bacillus phage G</name>
    <dbReference type="NCBI Taxonomy" id="2884420"/>
    <lineage>
        <taxon>Viruses</taxon>
        <taxon>Duplodnaviria</taxon>
        <taxon>Heunggongvirae</taxon>
        <taxon>Uroviricota</taxon>
        <taxon>Caudoviricetes</taxon>
        <taxon>Donellivirus</taxon>
        <taxon>Donellivirus gee</taxon>
    </lineage>
</organism>
<dbReference type="Gene3D" id="1.10.150.870">
    <property type="match status" value="1"/>
</dbReference>